<sequence length="466" mass="52657">MNNNDDVVLLKTKKKVVKPKNKSKHENDDDISKIPIKKSRSNKFDTTADVFKKQKCKPKKAKKELMKELINNKSTIENVIISTDSETLSPKIKKAKCKLKATNTKLTNGDASESLSESNFSSSEKMKRIRTKISLETKIGIIHDLENAIKDAKKITHREIAQKWGVRVHSIPQTWNKRESILQKAQIPNIQSDNVHNGNNDLFNTSTDLDDSPQKLPGETLNLIDNYNSNSFINNKPKKRIVSKKRSSDNTNTPSSYLNDNFNKQNGIKNNGNSYANGSIHSTANKKKKTKKIDSNFDDNNMSIKQHNGEILKMKFNEFKAITKNSKVPKKVPDLKPIQDDLFPILNSSTFKSPLPLQQPSPSTSSNISNGNHAHSPVNSQSMLKKLKKLVGKDRFALLLQVLTISNEKVRLARQLMDLLKKAKHEFYGSAYIAEIDLNNDDVIDILSHTYETLVNEVATNRKKQS</sequence>
<dbReference type="EMBL" id="JAPWDV010000001">
    <property type="protein sequence ID" value="KAJ6225800.1"/>
    <property type="molecule type" value="Genomic_DNA"/>
</dbReference>
<accession>A0A9Q0ML01</accession>
<feature type="compositionally biased region" description="Polar residues" evidence="1">
    <location>
        <begin position="367"/>
        <end position="380"/>
    </location>
</feature>
<feature type="region of interest" description="Disordered" evidence="1">
    <location>
        <begin position="234"/>
        <end position="302"/>
    </location>
</feature>
<feature type="compositionally biased region" description="Low complexity" evidence="1">
    <location>
        <begin position="353"/>
        <end position="366"/>
    </location>
</feature>
<keyword evidence="3" id="KW-1185">Reference proteome</keyword>
<feature type="compositionally biased region" description="Polar residues" evidence="1">
    <location>
        <begin position="249"/>
        <end position="283"/>
    </location>
</feature>
<reference evidence="2" key="1">
    <citation type="submission" date="2022-12" db="EMBL/GenBank/DDBJ databases">
        <title>Genome assemblies of Blomia tropicalis.</title>
        <authorList>
            <person name="Cui Y."/>
        </authorList>
    </citation>
    <scope>NUCLEOTIDE SEQUENCE</scope>
    <source>
        <tissue evidence="2">Adult mites</tissue>
    </source>
</reference>
<dbReference type="AlphaFoldDB" id="A0A9Q0ML01"/>
<evidence type="ECO:0000313" key="3">
    <source>
        <dbReference type="Proteomes" id="UP001142055"/>
    </source>
</evidence>
<evidence type="ECO:0000256" key="1">
    <source>
        <dbReference type="SAM" id="MobiDB-lite"/>
    </source>
</evidence>
<organism evidence="2 3">
    <name type="scientific">Blomia tropicalis</name>
    <name type="common">Mite</name>
    <dbReference type="NCBI Taxonomy" id="40697"/>
    <lineage>
        <taxon>Eukaryota</taxon>
        <taxon>Metazoa</taxon>
        <taxon>Ecdysozoa</taxon>
        <taxon>Arthropoda</taxon>
        <taxon>Chelicerata</taxon>
        <taxon>Arachnida</taxon>
        <taxon>Acari</taxon>
        <taxon>Acariformes</taxon>
        <taxon>Sarcoptiformes</taxon>
        <taxon>Astigmata</taxon>
        <taxon>Glycyphagoidea</taxon>
        <taxon>Echimyopodidae</taxon>
        <taxon>Blomia</taxon>
    </lineage>
</organism>
<protein>
    <submittedName>
        <fullName evidence="2">Uncharacterized protein</fullName>
    </submittedName>
</protein>
<evidence type="ECO:0000313" key="2">
    <source>
        <dbReference type="EMBL" id="KAJ6225800.1"/>
    </source>
</evidence>
<proteinExistence type="predicted"/>
<comment type="caution">
    <text evidence="2">The sequence shown here is derived from an EMBL/GenBank/DDBJ whole genome shotgun (WGS) entry which is preliminary data.</text>
</comment>
<feature type="region of interest" description="Disordered" evidence="1">
    <location>
        <begin position="353"/>
        <end position="380"/>
    </location>
</feature>
<gene>
    <name evidence="2" type="ORF">RDWZM_004345</name>
</gene>
<dbReference type="Proteomes" id="UP001142055">
    <property type="component" value="Chromosome 1"/>
</dbReference>
<feature type="compositionally biased region" description="Basic residues" evidence="1">
    <location>
        <begin position="236"/>
        <end position="245"/>
    </location>
</feature>
<name>A0A9Q0ML01_BLOTA</name>